<dbReference type="EMBL" id="BNDZ01000005">
    <property type="protein sequence ID" value="GHI46314.1"/>
    <property type="molecule type" value="Genomic_DNA"/>
</dbReference>
<reference evidence="2" key="1">
    <citation type="submission" date="2022-09" db="EMBL/GenBank/DDBJ databases">
        <title>Whole genome shotgun sequence of Streptomyces albidoflavus NBRC 12854.</title>
        <authorList>
            <person name="Komaki H."/>
            <person name="Tamura T."/>
        </authorList>
    </citation>
    <scope>NUCLEOTIDE SEQUENCE</scope>
    <source>
        <strain evidence="2">NBRC 12854</strain>
    </source>
</reference>
<dbReference type="Proteomes" id="UP001051844">
    <property type="component" value="Unassembled WGS sequence"/>
</dbReference>
<feature type="compositionally biased region" description="Pro residues" evidence="1">
    <location>
        <begin position="19"/>
        <end position="38"/>
    </location>
</feature>
<protein>
    <submittedName>
        <fullName evidence="2">Uncharacterized protein</fullName>
    </submittedName>
</protein>
<evidence type="ECO:0000313" key="2">
    <source>
        <dbReference type="EMBL" id="GHI46314.1"/>
    </source>
</evidence>
<name>A0AA37BXZ4_9ACTN</name>
<proteinExistence type="predicted"/>
<organism evidence="2 3">
    <name type="scientific">Streptomyces albidoflavus</name>
    <dbReference type="NCBI Taxonomy" id="1886"/>
    <lineage>
        <taxon>Bacteria</taxon>
        <taxon>Bacillati</taxon>
        <taxon>Actinomycetota</taxon>
        <taxon>Actinomycetes</taxon>
        <taxon>Kitasatosporales</taxon>
        <taxon>Streptomycetaceae</taxon>
        <taxon>Streptomyces</taxon>
        <taxon>Streptomyces albidoflavus group</taxon>
    </lineage>
</organism>
<gene>
    <name evidence="2" type="ORF">ScoT_24880</name>
</gene>
<dbReference type="AlphaFoldDB" id="A0AA37BXZ4"/>
<comment type="caution">
    <text evidence="2">The sequence shown here is derived from an EMBL/GenBank/DDBJ whole genome shotgun (WGS) entry which is preliminary data.</text>
</comment>
<evidence type="ECO:0000256" key="1">
    <source>
        <dbReference type="SAM" id="MobiDB-lite"/>
    </source>
</evidence>
<evidence type="ECO:0000313" key="3">
    <source>
        <dbReference type="Proteomes" id="UP001051844"/>
    </source>
</evidence>
<accession>A0AA37BXZ4</accession>
<sequence length="70" mass="7239">MLGSLSARTLLYEGILRPTPHPGRPDGPPGPPTPPPTRQPVRQAGPTGRVGCQSEAALRSIADWAASSVS</sequence>
<feature type="region of interest" description="Disordered" evidence="1">
    <location>
        <begin position="1"/>
        <end position="51"/>
    </location>
</feature>